<dbReference type="STRING" id="453582.SAMN05421580_110144"/>
<comment type="subcellular location">
    <subcellularLocation>
        <location evidence="1">Cell membrane</location>
        <topology evidence="1">Multi-pass membrane protein</topology>
    </subcellularLocation>
</comment>
<feature type="transmembrane region" description="Helical" evidence="8">
    <location>
        <begin position="275"/>
        <end position="295"/>
    </location>
</feature>
<gene>
    <name evidence="9" type="ORF">SAMN05421580_110144</name>
</gene>
<keyword evidence="5 8" id="KW-0812">Transmembrane</keyword>
<proteinExistence type="predicted"/>
<feature type="transmembrane region" description="Helical" evidence="8">
    <location>
        <begin position="96"/>
        <end position="115"/>
    </location>
</feature>
<keyword evidence="10" id="KW-1185">Reference proteome</keyword>
<evidence type="ECO:0000256" key="5">
    <source>
        <dbReference type="ARBA" id="ARBA00022692"/>
    </source>
</evidence>
<sequence length="330" mass="34340">MSAFITRLRNALGRETFGLLILLAVMVTAFSLASPKFLTAANFGSMGYQAPLLGLLTLAMLGPMISGGINLAIIFLANISGLTFAWVMLQFGGADAGLPAILLGALAAMAVGAAAGALEGAVIAFVGAHPILVSLAMMIFLRGLGEFLTKGGDISGFPDVVGALGHGAIFGFPLPLLLFLVVAFVWHVLFSRSRHGFATYMVGSNIRAAEYSGLPTKRTLITIYALSGLVCAIAGILMLARFNSVRVGHGEAMLLVTVLAIFLGGIDPFGGHGRVAPVILSILILQILSSGLNLIGANQHLATAVWGLFLIAVMILRSGRLAALIPFRKD</sequence>
<evidence type="ECO:0000256" key="6">
    <source>
        <dbReference type="ARBA" id="ARBA00022989"/>
    </source>
</evidence>
<feature type="transmembrane region" description="Helical" evidence="8">
    <location>
        <begin position="46"/>
        <end position="65"/>
    </location>
</feature>
<keyword evidence="2" id="KW-0813">Transport</keyword>
<dbReference type="InterPro" id="IPR001851">
    <property type="entry name" value="ABC_transp_permease"/>
</dbReference>
<feature type="transmembrane region" description="Helical" evidence="8">
    <location>
        <begin position="161"/>
        <end position="186"/>
    </location>
</feature>
<evidence type="ECO:0000256" key="7">
    <source>
        <dbReference type="ARBA" id="ARBA00023136"/>
    </source>
</evidence>
<evidence type="ECO:0000313" key="9">
    <source>
        <dbReference type="EMBL" id="SIT11955.1"/>
    </source>
</evidence>
<feature type="transmembrane region" description="Helical" evidence="8">
    <location>
        <begin position="307"/>
        <end position="327"/>
    </location>
</feature>
<feature type="transmembrane region" description="Helical" evidence="8">
    <location>
        <begin position="71"/>
        <end position="89"/>
    </location>
</feature>
<dbReference type="PANTHER" id="PTHR32196">
    <property type="entry name" value="ABC TRANSPORTER PERMEASE PROTEIN YPHD-RELATED-RELATED"/>
    <property type="match status" value="1"/>
</dbReference>
<keyword evidence="4" id="KW-0997">Cell inner membrane</keyword>
<reference evidence="10" key="1">
    <citation type="submission" date="2017-01" db="EMBL/GenBank/DDBJ databases">
        <authorList>
            <person name="Varghese N."/>
            <person name="Submissions S."/>
        </authorList>
    </citation>
    <scope>NUCLEOTIDE SEQUENCE [LARGE SCALE GENOMIC DNA]</scope>
    <source>
        <strain evidence="10">DSM 19945</strain>
    </source>
</reference>
<dbReference type="PANTHER" id="PTHR32196:SF21">
    <property type="entry name" value="ABC TRANSPORTER PERMEASE PROTEIN YPHD-RELATED"/>
    <property type="match status" value="1"/>
</dbReference>
<evidence type="ECO:0000256" key="2">
    <source>
        <dbReference type="ARBA" id="ARBA00022448"/>
    </source>
</evidence>
<organism evidence="9 10">
    <name type="scientific">Rhodobacter aestuarii</name>
    <dbReference type="NCBI Taxonomy" id="453582"/>
    <lineage>
        <taxon>Bacteria</taxon>
        <taxon>Pseudomonadati</taxon>
        <taxon>Pseudomonadota</taxon>
        <taxon>Alphaproteobacteria</taxon>
        <taxon>Rhodobacterales</taxon>
        <taxon>Rhodobacter group</taxon>
        <taxon>Rhodobacter</taxon>
    </lineage>
</organism>
<feature type="transmembrane region" description="Helical" evidence="8">
    <location>
        <begin position="121"/>
        <end position="141"/>
    </location>
</feature>
<dbReference type="Proteomes" id="UP000186221">
    <property type="component" value="Unassembled WGS sequence"/>
</dbReference>
<evidence type="ECO:0000256" key="1">
    <source>
        <dbReference type="ARBA" id="ARBA00004651"/>
    </source>
</evidence>
<dbReference type="GO" id="GO:0005886">
    <property type="term" value="C:plasma membrane"/>
    <property type="evidence" value="ECO:0007669"/>
    <property type="project" value="UniProtKB-SubCell"/>
</dbReference>
<keyword evidence="6 8" id="KW-1133">Transmembrane helix</keyword>
<feature type="transmembrane region" description="Helical" evidence="8">
    <location>
        <begin position="252"/>
        <end position="269"/>
    </location>
</feature>
<feature type="transmembrane region" description="Helical" evidence="8">
    <location>
        <begin position="16"/>
        <end position="34"/>
    </location>
</feature>
<keyword evidence="7 8" id="KW-0472">Membrane</keyword>
<evidence type="ECO:0000313" key="10">
    <source>
        <dbReference type="Proteomes" id="UP000186221"/>
    </source>
</evidence>
<dbReference type="EMBL" id="FTOG01000010">
    <property type="protein sequence ID" value="SIT11955.1"/>
    <property type="molecule type" value="Genomic_DNA"/>
</dbReference>
<dbReference type="OrthoDB" id="5422926at2"/>
<dbReference type="Pfam" id="PF02653">
    <property type="entry name" value="BPD_transp_2"/>
    <property type="match status" value="1"/>
</dbReference>
<name>A0A1N7PMU1_9RHOB</name>
<evidence type="ECO:0000256" key="8">
    <source>
        <dbReference type="SAM" id="Phobius"/>
    </source>
</evidence>
<dbReference type="CDD" id="cd06579">
    <property type="entry name" value="TM_PBP1_transp_AraH_like"/>
    <property type="match status" value="1"/>
</dbReference>
<dbReference type="RefSeq" id="WP_076485872.1">
    <property type="nucleotide sequence ID" value="NZ_FTOG01000010.1"/>
</dbReference>
<accession>A0A1N7PMU1</accession>
<evidence type="ECO:0000256" key="3">
    <source>
        <dbReference type="ARBA" id="ARBA00022475"/>
    </source>
</evidence>
<dbReference type="GO" id="GO:0022857">
    <property type="term" value="F:transmembrane transporter activity"/>
    <property type="evidence" value="ECO:0007669"/>
    <property type="project" value="InterPro"/>
</dbReference>
<evidence type="ECO:0000256" key="4">
    <source>
        <dbReference type="ARBA" id="ARBA00022519"/>
    </source>
</evidence>
<keyword evidence="3" id="KW-1003">Cell membrane</keyword>
<protein>
    <submittedName>
        <fullName evidence="9">Monosaccharide ABC transporter membrane protein, CUT2 family</fullName>
    </submittedName>
</protein>
<dbReference type="AlphaFoldDB" id="A0A1N7PMU1"/>
<feature type="transmembrane region" description="Helical" evidence="8">
    <location>
        <begin position="221"/>
        <end position="240"/>
    </location>
</feature>